<proteinExistence type="predicted"/>
<protein>
    <submittedName>
        <fullName evidence="1">Uncharacterized protein</fullName>
    </submittedName>
</protein>
<reference evidence="1" key="1">
    <citation type="submission" date="2021-01" db="EMBL/GenBank/DDBJ databases">
        <title>Whole genome shotgun sequence of Actinoplanes tereljensis NBRC 105297.</title>
        <authorList>
            <person name="Komaki H."/>
            <person name="Tamura T."/>
        </authorList>
    </citation>
    <scope>NUCLEOTIDE SEQUENCE</scope>
    <source>
        <strain evidence="1">NBRC 105297</strain>
    </source>
</reference>
<accession>A0A919TV99</accession>
<gene>
    <name evidence="1" type="ORF">Ate02nite_58340</name>
</gene>
<evidence type="ECO:0000313" key="2">
    <source>
        <dbReference type="Proteomes" id="UP000623608"/>
    </source>
</evidence>
<organism evidence="1 2">
    <name type="scientific">Paractinoplanes tereljensis</name>
    <dbReference type="NCBI Taxonomy" id="571912"/>
    <lineage>
        <taxon>Bacteria</taxon>
        <taxon>Bacillati</taxon>
        <taxon>Actinomycetota</taxon>
        <taxon>Actinomycetes</taxon>
        <taxon>Micromonosporales</taxon>
        <taxon>Micromonosporaceae</taxon>
        <taxon>Paractinoplanes</taxon>
    </lineage>
</organism>
<name>A0A919TV99_9ACTN</name>
<dbReference type="AlphaFoldDB" id="A0A919TV99"/>
<keyword evidence="2" id="KW-1185">Reference proteome</keyword>
<comment type="caution">
    <text evidence="1">The sequence shown here is derived from an EMBL/GenBank/DDBJ whole genome shotgun (WGS) entry which is preliminary data.</text>
</comment>
<evidence type="ECO:0000313" key="1">
    <source>
        <dbReference type="EMBL" id="GIF23104.1"/>
    </source>
</evidence>
<sequence length="76" mass="8408">MELTPARLELIRQVLEEELRKAYADALDRGVSPEVADASIADRRRAIEALAQRFVANDAEDAVHYAAEGDGVSQQR</sequence>
<dbReference type="EMBL" id="BOMY01000038">
    <property type="protein sequence ID" value="GIF23104.1"/>
    <property type="molecule type" value="Genomic_DNA"/>
</dbReference>
<dbReference type="Proteomes" id="UP000623608">
    <property type="component" value="Unassembled WGS sequence"/>
</dbReference>